<dbReference type="Proteomes" id="UP000276776">
    <property type="component" value="Unassembled WGS sequence"/>
</dbReference>
<evidence type="ECO:0000313" key="2">
    <source>
        <dbReference type="EMBL" id="VDN07414.1"/>
    </source>
</evidence>
<dbReference type="WBParaSite" id="TCLT_0000976901-mRNA-1">
    <property type="protein sequence ID" value="TCLT_0000976901-mRNA-1"/>
    <property type="gene ID" value="TCLT_0000976901"/>
</dbReference>
<dbReference type="EMBL" id="UYYF01004873">
    <property type="protein sequence ID" value="VDN07414.1"/>
    <property type="molecule type" value="Genomic_DNA"/>
</dbReference>
<feature type="signal peptide" evidence="1">
    <location>
        <begin position="1"/>
        <end position="25"/>
    </location>
</feature>
<name>A0A0N5D9G0_THECL</name>
<evidence type="ECO:0000313" key="3">
    <source>
        <dbReference type="Proteomes" id="UP000276776"/>
    </source>
</evidence>
<organism evidence="4">
    <name type="scientific">Thelazia callipaeda</name>
    <name type="common">Oriental eyeworm</name>
    <name type="synonym">Parasitic nematode</name>
    <dbReference type="NCBI Taxonomy" id="103827"/>
    <lineage>
        <taxon>Eukaryota</taxon>
        <taxon>Metazoa</taxon>
        <taxon>Ecdysozoa</taxon>
        <taxon>Nematoda</taxon>
        <taxon>Chromadorea</taxon>
        <taxon>Rhabditida</taxon>
        <taxon>Spirurina</taxon>
        <taxon>Spiruromorpha</taxon>
        <taxon>Thelazioidea</taxon>
        <taxon>Thelaziidae</taxon>
        <taxon>Thelazia</taxon>
    </lineage>
</organism>
<keyword evidence="3" id="KW-1185">Reference proteome</keyword>
<evidence type="ECO:0000313" key="4">
    <source>
        <dbReference type="WBParaSite" id="TCLT_0000976901-mRNA-1"/>
    </source>
</evidence>
<reference evidence="2 3" key="2">
    <citation type="submission" date="2018-11" db="EMBL/GenBank/DDBJ databases">
        <authorList>
            <consortium name="Pathogen Informatics"/>
        </authorList>
    </citation>
    <scope>NUCLEOTIDE SEQUENCE [LARGE SCALE GENOMIC DNA]</scope>
</reference>
<proteinExistence type="predicted"/>
<reference evidence="4" key="1">
    <citation type="submission" date="2017-02" db="UniProtKB">
        <authorList>
            <consortium name="WormBaseParasite"/>
        </authorList>
    </citation>
    <scope>IDENTIFICATION</scope>
</reference>
<feature type="chain" id="PRO_5043126774" evidence="1">
    <location>
        <begin position="26"/>
        <end position="121"/>
    </location>
</feature>
<gene>
    <name evidence="2" type="ORF">TCLT_LOCUS9758</name>
</gene>
<protein>
    <submittedName>
        <fullName evidence="2 4">Uncharacterized protein</fullName>
    </submittedName>
</protein>
<evidence type="ECO:0000256" key="1">
    <source>
        <dbReference type="SAM" id="SignalP"/>
    </source>
</evidence>
<keyword evidence="1" id="KW-0732">Signal</keyword>
<sequence length="121" mass="13958">MCGCMVFKLLTLGIIYLLLLQQDNAQNVSKTTEPELILEKTVFPFTYKNVIFLNQLNFKILKKILQETIEEVEQEGRAVISQEDRKRRNAPIESKFPSLQSHDLQAYRLKAIISFSPTQAV</sequence>
<dbReference type="AlphaFoldDB" id="A0A0N5D9G0"/>
<accession>A0A0N5D9G0</accession>